<gene>
    <name evidence="1" type="ORF">PYX00_010905</name>
</gene>
<protein>
    <submittedName>
        <fullName evidence="1">Uncharacterized protein</fullName>
    </submittedName>
</protein>
<evidence type="ECO:0000313" key="1">
    <source>
        <dbReference type="EMBL" id="KAL0263905.1"/>
    </source>
</evidence>
<reference evidence="1" key="1">
    <citation type="journal article" date="2024" name="Gigascience">
        <title>Chromosome-level genome of the poultry shaft louse Menopon gallinae provides insight into the host-switching and adaptive evolution of parasitic lice.</title>
        <authorList>
            <person name="Xu Y."/>
            <person name="Ma L."/>
            <person name="Liu S."/>
            <person name="Liang Y."/>
            <person name="Liu Q."/>
            <person name="He Z."/>
            <person name="Tian L."/>
            <person name="Duan Y."/>
            <person name="Cai W."/>
            <person name="Li H."/>
            <person name="Song F."/>
        </authorList>
    </citation>
    <scope>NUCLEOTIDE SEQUENCE</scope>
    <source>
        <strain evidence="1">Cailab_2023a</strain>
    </source>
</reference>
<dbReference type="EMBL" id="JARGDH010000080">
    <property type="protein sequence ID" value="KAL0263905.1"/>
    <property type="molecule type" value="Genomic_DNA"/>
</dbReference>
<proteinExistence type="predicted"/>
<dbReference type="AlphaFoldDB" id="A0AAW2H6C3"/>
<organism evidence="1">
    <name type="scientific">Menopon gallinae</name>
    <name type="common">poultry shaft louse</name>
    <dbReference type="NCBI Taxonomy" id="328185"/>
    <lineage>
        <taxon>Eukaryota</taxon>
        <taxon>Metazoa</taxon>
        <taxon>Ecdysozoa</taxon>
        <taxon>Arthropoda</taxon>
        <taxon>Hexapoda</taxon>
        <taxon>Insecta</taxon>
        <taxon>Pterygota</taxon>
        <taxon>Neoptera</taxon>
        <taxon>Paraneoptera</taxon>
        <taxon>Psocodea</taxon>
        <taxon>Troctomorpha</taxon>
        <taxon>Phthiraptera</taxon>
        <taxon>Amblycera</taxon>
        <taxon>Menoponidae</taxon>
        <taxon>Menopon</taxon>
    </lineage>
</organism>
<sequence length="325" mass="36719">MHSLQDLSVDEEYKIINSKVEEDPELQIINENRKHAQQTSGNAFYRSSKELYRHPSLHCKALGAGDSNLLSSLVSAMVFLSPVFNFLENMAHRVQENMHKTPVVAKLWDVARYFSDEDGRQFPLQRWDRLDVSVSPLFGNIFYLFEELLKLLHNDLTRRYKFVEDTWEESSSRVRTKSLYAGFSPIVDIFHIKVRHQSDKSSRGRVECLCSLEVDCAKHGVAECLSQMDGRGGAEKDRSTVTKCPHVLTVKLLNAGATSVPEDVFVSSKKYAIRTLVCTTGSKYVVCVKDKGGYTQLGSSVTKLNGSDIPTPLLAFYIATNYDFD</sequence>
<name>A0AAW2H6C3_9NEOP</name>
<accession>A0AAW2H6C3</accession>
<comment type="caution">
    <text evidence="1">The sequence shown here is derived from an EMBL/GenBank/DDBJ whole genome shotgun (WGS) entry which is preliminary data.</text>
</comment>